<name>A0A2V1DQA9_9PLEO</name>
<evidence type="ECO:0000313" key="2">
    <source>
        <dbReference type="Proteomes" id="UP000244855"/>
    </source>
</evidence>
<dbReference type="EMBL" id="KZ805380">
    <property type="protein sequence ID" value="PVI00052.1"/>
    <property type="molecule type" value="Genomic_DNA"/>
</dbReference>
<dbReference type="AlphaFoldDB" id="A0A2V1DQA9"/>
<organism evidence="1 2">
    <name type="scientific">Periconia macrospinosa</name>
    <dbReference type="NCBI Taxonomy" id="97972"/>
    <lineage>
        <taxon>Eukaryota</taxon>
        <taxon>Fungi</taxon>
        <taxon>Dikarya</taxon>
        <taxon>Ascomycota</taxon>
        <taxon>Pezizomycotina</taxon>
        <taxon>Dothideomycetes</taxon>
        <taxon>Pleosporomycetidae</taxon>
        <taxon>Pleosporales</taxon>
        <taxon>Massarineae</taxon>
        <taxon>Periconiaceae</taxon>
        <taxon>Periconia</taxon>
    </lineage>
</organism>
<sequence>MGGLEWSLKEDSRLMRLAGQVMRHKDIAHTLTAEGGTQRTLCSIRRRIFADPDIRSKTSKSLSSSRDEFPEATWAQITTAFNICRQSSRPRTEDAIKQKYATTRGKHPETNLNAIRRQIRPPLR</sequence>
<dbReference type="Proteomes" id="UP000244855">
    <property type="component" value="Unassembled WGS sequence"/>
</dbReference>
<accession>A0A2V1DQA9</accession>
<keyword evidence="2" id="KW-1185">Reference proteome</keyword>
<evidence type="ECO:0000313" key="1">
    <source>
        <dbReference type="EMBL" id="PVI00052.1"/>
    </source>
</evidence>
<protein>
    <submittedName>
        <fullName evidence="1">Uncharacterized protein</fullName>
    </submittedName>
</protein>
<proteinExistence type="predicted"/>
<reference evidence="1 2" key="1">
    <citation type="journal article" date="2018" name="Sci. Rep.">
        <title>Comparative genomics provides insights into the lifestyle and reveals functional heterogeneity of dark septate endophytic fungi.</title>
        <authorList>
            <person name="Knapp D.G."/>
            <person name="Nemeth J.B."/>
            <person name="Barry K."/>
            <person name="Hainaut M."/>
            <person name="Henrissat B."/>
            <person name="Johnson J."/>
            <person name="Kuo A."/>
            <person name="Lim J.H.P."/>
            <person name="Lipzen A."/>
            <person name="Nolan M."/>
            <person name="Ohm R.A."/>
            <person name="Tamas L."/>
            <person name="Grigoriev I.V."/>
            <person name="Spatafora J.W."/>
            <person name="Nagy L.G."/>
            <person name="Kovacs G.M."/>
        </authorList>
    </citation>
    <scope>NUCLEOTIDE SEQUENCE [LARGE SCALE GENOMIC DNA]</scope>
    <source>
        <strain evidence="1 2">DSE2036</strain>
    </source>
</reference>
<gene>
    <name evidence="1" type="ORF">DM02DRAFT_655821</name>
</gene>